<feature type="compositionally biased region" description="Basic residues" evidence="17">
    <location>
        <begin position="865"/>
        <end position="877"/>
    </location>
</feature>
<evidence type="ECO:0000256" key="1">
    <source>
        <dbReference type="ARBA" id="ARBA00004651"/>
    </source>
</evidence>
<dbReference type="InterPro" id="IPR050599">
    <property type="entry name" value="VDCC_alpha-1_subunit"/>
</dbReference>
<evidence type="ECO:0000256" key="15">
    <source>
        <dbReference type="ARBA" id="ARBA00023303"/>
    </source>
</evidence>
<feature type="transmembrane region" description="Helical" evidence="18">
    <location>
        <begin position="401"/>
        <end position="419"/>
    </location>
</feature>
<dbReference type="GO" id="GO:0005891">
    <property type="term" value="C:voltage-gated calcium channel complex"/>
    <property type="evidence" value="ECO:0007669"/>
    <property type="project" value="TreeGrafter"/>
</dbReference>
<dbReference type="EMBL" id="JAFIRN010000002">
    <property type="protein sequence ID" value="KAG5854016.1"/>
    <property type="molecule type" value="Genomic_DNA"/>
</dbReference>
<dbReference type="SUPFAM" id="SSF81324">
    <property type="entry name" value="Voltage-gated potassium channels"/>
    <property type="match status" value="2"/>
</dbReference>
<keyword evidence="13 18" id="KW-0472">Membrane</keyword>
<dbReference type="InterPro" id="IPR005821">
    <property type="entry name" value="Ion_trans_dom"/>
</dbReference>
<dbReference type="InterPro" id="IPR027359">
    <property type="entry name" value="Volt_channel_dom_sf"/>
</dbReference>
<feature type="compositionally biased region" description="Basic and acidic residues" evidence="17">
    <location>
        <begin position="1172"/>
        <end position="1181"/>
    </location>
</feature>
<evidence type="ECO:0000313" key="21">
    <source>
        <dbReference type="Proteomes" id="UP001044222"/>
    </source>
</evidence>
<evidence type="ECO:0000256" key="13">
    <source>
        <dbReference type="ARBA" id="ARBA00023136"/>
    </source>
</evidence>
<dbReference type="Gene3D" id="1.10.287.70">
    <property type="match status" value="2"/>
</dbReference>
<comment type="caution">
    <text evidence="20">The sequence shown here is derived from an EMBL/GenBank/DDBJ whole genome shotgun (WGS) entry which is preliminary data.</text>
</comment>
<evidence type="ECO:0000256" key="16">
    <source>
        <dbReference type="ARBA" id="ARBA00036634"/>
    </source>
</evidence>
<feature type="compositionally biased region" description="Low complexity" evidence="17">
    <location>
        <begin position="828"/>
        <end position="838"/>
    </location>
</feature>
<dbReference type="InterPro" id="IPR014873">
    <property type="entry name" value="VDCC_a1su_IQ"/>
</dbReference>
<feature type="transmembrane region" description="Helical" evidence="18">
    <location>
        <begin position="313"/>
        <end position="335"/>
    </location>
</feature>
<keyword evidence="6" id="KW-0107">Calcium channel</keyword>
<dbReference type="GO" id="GO:0007268">
    <property type="term" value="P:chemical synaptic transmission"/>
    <property type="evidence" value="ECO:0007669"/>
    <property type="project" value="TreeGrafter"/>
</dbReference>
<feature type="compositionally biased region" description="Basic and acidic residues" evidence="17">
    <location>
        <begin position="928"/>
        <end position="967"/>
    </location>
</feature>
<dbReference type="AlphaFoldDB" id="A0A9D3MU95"/>
<keyword evidence="15" id="KW-0407">Ion channel</keyword>
<feature type="compositionally biased region" description="Pro residues" evidence="17">
    <location>
        <begin position="1106"/>
        <end position="1127"/>
    </location>
</feature>
<keyword evidence="14" id="KW-1015">Disulfide bond</keyword>
<evidence type="ECO:0000256" key="8">
    <source>
        <dbReference type="ARBA" id="ARBA00022737"/>
    </source>
</evidence>
<evidence type="ECO:0000256" key="3">
    <source>
        <dbReference type="ARBA" id="ARBA00022475"/>
    </source>
</evidence>
<proteinExistence type="predicted"/>
<feature type="transmembrane region" description="Helical" evidence="18">
    <location>
        <begin position="490"/>
        <end position="514"/>
    </location>
</feature>
<keyword evidence="12" id="KW-0406">Ion transport</keyword>
<feature type="compositionally biased region" description="Low complexity" evidence="17">
    <location>
        <begin position="1034"/>
        <end position="1058"/>
    </location>
</feature>
<evidence type="ECO:0000256" key="6">
    <source>
        <dbReference type="ARBA" id="ARBA00022673"/>
    </source>
</evidence>
<dbReference type="Pfam" id="PF08763">
    <property type="entry name" value="Ca_chan_IQ"/>
    <property type="match status" value="1"/>
</dbReference>
<evidence type="ECO:0000259" key="19">
    <source>
        <dbReference type="SMART" id="SM01062"/>
    </source>
</evidence>
<dbReference type="FunFam" id="1.10.287.70:FF:000012">
    <property type="entry name" value="Voltage-dependent N-type calcium channel subunit alpha"/>
    <property type="match status" value="1"/>
</dbReference>
<feature type="domain" description="Voltage-dependent calcium channel alpha-1 subunit IQ" evidence="19">
    <location>
        <begin position="648"/>
        <end position="682"/>
    </location>
</feature>
<feature type="transmembrane region" description="Helical" evidence="18">
    <location>
        <begin position="199"/>
        <end position="222"/>
    </location>
</feature>
<dbReference type="GO" id="GO:0043025">
    <property type="term" value="C:neuronal cell body"/>
    <property type="evidence" value="ECO:0007669"/>
    <property type="project" value="TreeGrafter"/>
</dbReference>
<evidence type="ECO:0000256" key="12">
    <source>
        <dbReference type="ARBA" id="ARBA00023065"/>
    </source>
</evidence>
<feature type="compositionally biased region" description="Low complexity" evidence="17">
    <location>
        <begin position="1006"/>
        <end position="1019"/>
    </location>
</feature>
<keyword evidence="11 18" id="KW-1133">Transmembrane helix</keyword>
<feature type="transmembrane region" description="Helical" evidence="18">
    <location>
        <begin position="270"/>
        <end position="293"/>
    </location>
</feature>
<feature type="compositionally biased region" description="Basic and acidic residues" evidence="17">
    <location>
        <begin position="848"/>
        <end position="864"/>
    </location>
</feature>
<dbReference type="Pfam" id="PF16905">
    <property type="entry name" value="GPHH"/>
    <property type="match status" value="1"/>
</dbReference>
<keyword evidence="7 18" id="KW-0812">Transmembrane</keyword>
<evidence type="ECO:0000256" key="5">
    <source>
        <dbReference type="ARBA" id="ARBA00022568"/>
    </source>
</evidence>
<dbReference type="PANTHER" id="PTHR45628:SF3">
    <property type="entry name" value="VOLTAGE-DEPENDENT P_Q-TYPE CALCIUM CHANNEL SUBUNIT ALPHA-1A"/>
    <property type="match status" value="1"/>
</dbReference>
<gene>
    <name evidence="20" type="ORF">ANANG_G00033020</name>
</gene>
<evidence type="ECO:0000256" key="14">
    <source>
        <dbReference type="ARBA" id="ARBA00023157"/>
    </source>
</evidence>
<feature type="compositionally biased region" description="Basic residues" evidence="17">
    <location>
        <begin position="914"/>
        <end position="927"/>
    </location>
</feature>
<feature type="compositionally biased region" description="Low complexity" evidence="17">
    <location>
        <begin position="1083"/>
        <end position="1105"/>
    </location>
</feature>
<feature type="compositionally biased region" description="Basic and acidic residues" evidence="17">
    <location>
        <begin position="901"/>
        <end position="913"/>
    </location>
</feature>
<evidence type="ECO:0000256" key="4">
    <source>
        <dbReference type="ARBA" id="ARBA00022553"/>
    </source>
</evidence>
<evidence type="ECO:0000256" key="17">
    <source>
        <dbReference type="SAM" id="MobiDB-lite"/>
    </source>
</evidence>
<feature type="region of interest" description="Disordered" evidence="17">
    <location>
        <begin position="814"/>
        <end position="1190"/>
    </location>
</feature>
<dbReference type="Proteomes" id="UP001044222">
    <property type="component" value="Unassembled WGS sequence"/>
</dbReference>
<dbReference type="FunFam" id="1.20.120.350:FF:000011">
    <property type="entry name" value="Voltage-dependent N-type calcium channel subunit alpha"/>
    <property type="match status" value="1"/>
</dbReference>
<keyword evidence="21" id="KW-1185">Reference proteome</keyword>
<evidence type="ECO:0000256" key="18">
    <source>
        <dbReference type="SAM" id="Phobius"/>
    </source>
</evidence>
<keyword evidence="3" id="KW-1003">Cell membrane</keyword>
<feature type="compositionally biased region" description="Low complexity" evidence="17">
    <location>
        <begin position="971"/>
        <end position="996"/>
    </location>
</feature>
<dbReference type="FunFam" id="1.10.287.70:FF:000023">
    <property type="entry name" value="Voltage-dependent R-type calcium channel subunit alpha"/>
    <property type="match status" value="1"/>
</dbReference>
<keyword evidence="4" id="KW-0597">Phosphoprotein</keyword>
<feature type="transmembrane region" description="Helical" evidence="18">
    <location>
        <begin position="21"/>
        <end position="39"/>
    </location>
</feature>
<dbReference type="PANTHER" id="PTHR45628">
    <property type="entry name" value="VOLTAGE-DEPENDENT CALCIUM CHANNEL TYPE A SUBUNIT ALPHA-1"/>
    <property type="match status" value="1"/>
</dbReference>
<dbReference type="GO" id="GO:0008331">
    <property type="term" value="F:high voltage-gated calcium channel activity"/>
    <property type="evidence" value="ECO:0007669"/>
    <property type="project" value="TreeGrafter"/>
</dbReference>
<keyword evidence="5" id="KW-0109">Calcium transport</keyword>
<dbReference type="FunFam" id="1.10.238.10:FF:000063">
    <property type="entry name" value="Voltage-dependent N-type calcium channel subunit alpha"/>
    <property type="match status" value="1"/>
</dbReference>
<dbReference type="InterPro" id="IPR031649">
    <property type="entry name" value="GPHH_dom"/>
</dbReference>
<protein>
    <recommendedName>
        <fullName evidence="19">Voltage-dependent calcium channel alpha-1 subunit IQ domain-containing protein</fullName>
    </recommendedName>
</protein>
<evidence type="ECO:0000313" key="20">
    <source>
        <dbReference type="EMBL" id="KAG5854016.1"/>
    </source>
</evidence>
<evidence type="ECO:0000256" key="7">
    <source>
        <dbReference type="ARBA" id="ARBA00022692"/>
    </source>
</evidence>
<organism evidence="20 21">
    <name type="scientific">Anguilla anguilla</name>
    <name type="common">European freshwater eel</name>
    <name type="synonym">Muraena anguilla</name>
    <dbReference type="NCBI Taxonomy" id="7936"/>
    <lineage>
        <taxon>Eukaryota</taxon>
        <taxon>Metazoa</taxon>
        <taxon>Chordata</taxon>
        <taxon>Craniata</taxon>
        <taxon>Vertebrata</taxon>
        <taxon>Euteleostomi</taxon>
        <taxon>Actinopterygii</taxon>
        <taxon>Neopterygii</taxon>
        <taxon>Teleostei</taxon>
        <taxon>Anguilliformes</taxon>
        <taxon>Anguillidae</taxon>
        <taxon>Anguilla</taxon>
    </lineage>
</organism>
<evidence type="ECO:0000256" key="9">
    <source>
        <dbReference type="ARBA" id="ARBA00022837"/>
    </source>
</evidence>
<dbReference type="FunFam" id="1.20.120.350:FF:000013">
    <property type="entry name" value="Voltage-dependent N-type calcium channel subunit alpha"/>
    <property type="match status" value="1"/>
</dbReference>
<name>A0A9D3MU95_ANGAN</name>
<feature type="compositionally biased region" description="Pro residues" evidence="17">
    <location>
        <begin position="1059"/>
        <end position="1068"/>
    </location>
</feature>
<keyword evidence="8" id="KW-0677">Repeat</keyword>
<reference evidence="20" key="1">
    <citation type="submission" date="2021-01" db="EMBL/GenBank/DDBJ databases">
        <title>A chromosome-scale assembly of European eel, Anguilla anguilla.</title>
        <authorList>
            <person name="Henkel C."/>
            <person name="Jong-Raadsen S.A."/>
            <person name="Dufour S."/>
            <person name="Weltzien F.-A."/>
            <person name="Palstra A.P."/>
            <person name="Pelster B."/>
            <person name="Spaink H.P."/>
            <person name="Van Den Thillart G.E."/>
            <person name="Jansen H."/>
            <person name="Zahm M."/>
            <person name="Klopp C."/>
            <person name="Cedric C."/>
            <person name="Louis A."/>
            <person name="Berthelot C."/>
            <person name="Parey E."/>
            <person name="Roest Crollius H."/>
            <person name="Montfort J."/>
            <person name="Robinson-Rechavi M."/>
            <person name="Bucao C."/>
            <person name="Bouchez O."/>
            <person name="Gislard M."/>
            <person name="Lluch J."/>
            <person name="Milhes M."/>
            <person name="Lampietro C."/>
            <person name="Lopez Roques C."/>
            <person name="Donnadieu C."/>
            <person name="Braasch I."/>
            <person name="Desvignes T."/>
            <person name="Postlethwait J."/>
            <person name="Bobe J."/>
            <person name="Guiguen Y."/>
            <person name="Dirks R."/>
        </authorList>
    </citation>
    <scope>NUCLEOTIDE SEQUENCE</scope>
    <source>
        <strain evidence="20">Tag_6206</strain>
        <tissue evidence="20">Liver</tissue>
    </source>
</reference>
<comment type="subcellular location">
    <subcellularLocation>
        <location evidence="1">Cell membrane</location>
        <topology evidence="1">Multi-pass membrane protein</topology>
    </subcellularLocation>
</comment>
<comment type="catalytic activity">
    <reaction evidence="16">
        <text>Ca(2+)(in) = Ca(2+)(out)</text>
        <dbReference type="Rhea" id="RHEA:29671"/>
        <dbReference type="ChEBI" id="CHEBI:29108"/>
    </reaction>
</comment>
<keyword evidence="10" id="KW-0851">Voltage-gated channel</keyword>
<evidence type="ECO:0000256" key="2">
    <source>
        <dbReference type="ARBA" id="ARBA00022448"/>
    </source>
</evidence>
<dbReference type="Gene3D" id="6.10.250.2180">
    <property type="match status" value="1"/>
</dbReference>
<accession>A0A9D3MU95</accession>
<keyword evidence="9" id="KW-0106">Calcium</keyword>
<feature type="transmembrane region" description="Helical" evidence="18">
    <location>
        <begin position="86"/>
        <end position="108"/>
    </location>
</feature>
<evidence type="ECO:0000256" key="11">
    <source>
        <dbReference type="ARBA" id="ARBA00022989"/>
    </source>
</evidence>
<evidence type="ECO:0000256" key="10">
    <source>
        <dbReference type="ARBA" id="ARBA00022882"/>
    </source>
</evidence>
<dbReference type="GO" id="GO:0045202">
    <property type="term" value="C:synapse"/>
    <property type="evidence" value="ECO:0007669"/>
    <property type="project" value="GOC"/>
</dbReference>
<dbReference type="SMART" id="SM01062">
    <property type="entry name" value="Ca_chan_IQ"/>
    <property type="match status" value="1"/>
</dbReference>
<dbReference type="Pfam" id="PF00520">
    <property type="entry name" value="Ion_trans"/>
    <property type="match status" value="2"/>
</dbReference>
<dbReference type="Gene3D" id="1.20.120.350">
    <property type="entry name" value="Voltage-gated potassium channels. Chain C"/>
    <property type="match status" value="2"/>
</dbReference>
<keyword evidence="2" id="KW-0813">Transport</keyword>
<sequence>MLIKMVDLGLVLHQGAYFRDLWNILDFIVVSGALVAFAFTGSSKGKDISTIKSLRVLRVLRPLKTIKRLPKLKAVFDCVVNSLKNVLNILIVYMLFMFIFAVVAVQLFKGRFFYCTDESKEFEHDCRGEYLVYERNNEVKAQKRLWKKYDFHYDNVLWALLTLFTVSTGEGWPQVLKHSVDATYEDQGPSPGYRMEMSIFYVVYFVVFPFFFVNIFVALIIITFQEQGDKMMEDYSLEKNERACIDFAINAKPLTRHMPRNRLSFQYRMWQFVVSPPFEYTIMAMIALNTIVLMMKYDGAGAVYESVLKNLNIVFTSLFSMECVLKIIAFGVLNYFKDAWNVFDFVTVLGSITDILVTELWDNFINLSFLRLFRAARLIKLLRQGETIRILLWTFVQSFKALPYVCLLIAMLFFIYAIIGMQLFGNLDLNDEEGAINQHNNFRTFVMALMLLFRSATGEAWHDIMLSCLGGSKCDPRSGNKEDECGSSFAYAYFVSFIFLCSFLMLNLFVAVIMDNFEYLTRDSSILGPHHLDEYVRIWAEYDPAACGRIHYKDMYSLLRVISPPLGLGKKCPHRVACKRLLRMDLPVADDNTVHFNSTLMALIRTALDIKIAKDKHQMDAELRKEMMAIWPHLSPKTLDLLVTPHKSTDLTVGKIYAAMMIMEYYRQSKAKKMQALREEQNRTPLMFQRMEPPSPTQDGGQGVCSLPEPQQAPVNDVPLEGGMTGSQSWVTTRAQEMFQKTGNWSPDRPPRTICTTTVTTRRPRPLRCPAQAGSVSQPLPVFPQTVEMRKMGRDGRSDSGLCLPMEAHGRAVSMPGLSADNQTIADSSPLRRSSSSLVHGRSGTGVRLDDYSLERVIPDEGPRHGQRRRERSHRTSQRSLSRYTDADTDLSTTTQSGDLPPRDKDRDRERGRAKDRRHHHHHHHHHGSADKDRYAPDRAEYGHRPHDRDRDRHWSRSPSEGRECRTHRQGSSSVSGSPVPSTSGTSTPAAAAGSCPRPPPRPAARRLLPALRKAANARTASAGWPPHPRHCSPRATMPTTTTTTITTTTRRPTTAPRGSPPLRPPRPLGARPHDGPEGDGCPTTRTTTTTATSRPPTTRASTRATPPPPAPQPQPQPQPQPRPPPRTARHATPPHCQPPPPRRLPNGYRSSSPPHTGRAPPPSSQAPAPEGPRKGLHEPYSETDEDDWC</sequence>
<dbReference type="GO" id="GO:0098703">
    <property type="term" value="P:calcium ion import across plasma membrane"/>
    <property type="evidence" value="ECO:0007669"/>
    <property type="project" value="TreeGrafter"/>
</dbReference>